<protein>
    <submittedName>
        <fullName evidence="2">Peptidoglycan/xylan/chitin deacetylase, PgdA/CDA1 family</fullName>
    </submittedName>
</protein>
<organism evidence="2 3">
    <name type="scientific">Natranaeroarchaeum sulfidigenes</name>
    <dbReference type="NCBI Taxonomy" id="2784880"/>
    <lineage>
        <taxon>Archaea</taxon>
        <taxon>Methanobacteriati</taxon>
        <taxon>Methanobacteriota</taxon>
        <taxon>Stenosarchaea group</taxon>
        <taxon>Halobacteria</taxon>
        <taxon>Halobacteriales</taxon>
        <taxon>Natronoarchaeaceae</taxon>
        <taxon>Natranaeroarchaeum</taxon>
    </lineage>
</organism>
<feature type="region of interest" description="Disordered" evidence="1">
    <location>
        <begin position="31"/>
        <end position="63"/>
    </location>
</feature>
<proteinExistence type="predicted"/>
<dbReference type="GeneID" id="70684861"/>
<reference evidence="2" key="1">
    <citation type="submission" date="2020-11" db="EMBL/GenBank/DDBJ databases">
        <title>Carbohydrate-dependent, anaerobic sulfur respiration: A novel catabolism in halophilic archaea.</title>
        <authorList>
            <person name="Sorokin D.Y."/>
            <person name="Messina E."/>
            <person name="Smedile F."/>
            <person name="La Cono V."/>
            <person name="Hallsworth J.E."/>
            <person name="Yakimov M.M."/>
        </authorList>
    </citation>
    <scope>NUCLEOTIDE SEQUENCE</scope>
    <source>
        <strain evidence="2">AArc-S</strain>
    </source>
</reference>
<gene>
    <name evidence="2" type="ORF">AArcS_1478</name>
</gene>
<sequence length="254" mass="28016">MELSRRALLATTTCTGLIGCLQQDQQRDDDRIAAESSLASSQTGASTDDTDSGPGIGTPVETFDEPYLTSESEWSYRGDGSIGYTTDDVYLGDRSLEVTNTGGRITWSPENPVDLSGHHFSLAVKIPSYTTPGGQLRLRFDDVHGNTISYTNTHSPTSPVDERWSRIDFGLPGIDVDTTDLSAVDRVQIQLYDTPETIYIDDLRAVERPETAYLVLEIDNPEGDDEDWFFDVFDRHGIPFTAGIRELQPPQTSG</sequence>
<evidence type="ECO:0000313" key="3">
    <source>
        <dbReference type="Proteomes" id="UP000663586"/>
    </source>
</evidence>
<dbReference type="RefSeq" id="WP_238479834.1">
    <property type="nucleotide sequence ID" value="NZ_CP064786.1"/>
</dbReference>
<evidence type="ECO:0000256" key="1">
    <source>
        <dbReference type="SAM" id="MobiDB-lite"/>
    </source>
</evidence>
<dbReference type="EMBL" id="CP064786">
    <property type="protein sequence ID" value="QSG02691.1"/>
    <property type="molecule type" value="Genomic_DNA"/>
</dbReference>
<dbReference type="PROSITE" id="PS51257">
    <property type="entry name" value="PROKAR_LIPOPROTEIN"/>
    <property type="match status" value="1"/>
</dbReference>
<dbReference type="AlphaFoldDB" id="A0A897MQT7"/>
<keyword evidence="3" id="KW-1185">Reference proteome</keyword>
<dbReference type="KEGG" id="hara:AArcS_1478"/>
<accession>A0A897MQT7</accession>
<name>A0A897MQT7_9EURY</name>
<dbReference type="Proteomes" id="UP000663586">
    <property type="component" value="Chromosome"/>
</dbReference>
<evidence type="ECO:0000313" key="2">
    <source>
        <dbReference type="EMBL" id="QSG02691.1"/>
    </source>
</evidence>
<dbReference type="Gene3D" id="2.60.120.430">
    <property type="entry name" value="Galactose-binding lectin"/>
    <property type="match status" value="1"/>
</dbReference>
<feature type="compositionally biased region" description="Polar residues" evidence="1">
    <location>
        <begin position="37"/>
        <end position="47"/>
    </location>
</feature>